<feature type="transmembrane region" description="Helical" evidence="2">
    <location>
        <begin position="439"/>
        <end position="458"/>
    </location>
</feature>
<protein>
    <submittedName>
        <fullName evidence="4">Uncharacterized protein</fullName>
    </submittedName>
</protein>
<dbReference type="Proteomes" id="UP000728185">
    <property type="component" value="Unassembled WGS sequence"/>
</dbReference>
<evidence type="ECO:0000313" key="4">
    <source>
        <dbReference type="EMBL" id="KAA0195684.1"/>
    </source>
</evidence>
<dbReference type="EMBL" id="LUCM01003508">
    <property type="protein sequence ID" value="KAA0195684.1"/>
    <property type="molecule type" value="Genomic_DNA"/>
</dbReference>
<evidence type="ECO:0000313" key="5">
    <source>
        <dbReference type="Proteomes" id="UP000728185"/>
    </source>
</evidence>
<dbReference type="OrthoDB" id="6239655at2759"/>
<name>A0A8E0S368_9TREM</name>
<evidence type="ECO:0000256" key="2">
    <source>
        <dbReference type="SAM" id="Phobius"/>
    </source>
</evidence>
<dbReference type="AlphaFoldDB" id="A0A8E0S368"/>
<reference evidence="4" key="1">
    <citation type="submission" date="2019-05" db="EMBL/GenBank/DDBJ databases">
        <title>Annotation for the trematode Fasciolopsis buski.</title>
        <authorList>
            <person name="Choi Y.-J."/>
        </authorList>
    </citation>
    <scope>NUCLEOTIDE SEQUENCE</scope>
    <source>
        <strain evidence="4">HT</strain>
        <tissue evidence="4">Whole worm</tissue>
    </source>
</reference>
<keyword evidence="5" id="KW-1185">Reference proteome</keyword>
<keyword evidence="2" id="KW-1133">Transmembrane helix</keyword>
<feature type="non-terminal residue" evidence="4">
    <location>
        <position position="1"/>
    </location>
</feature>
<feature type="signal peptide" evidence="3">
    <location>
        <begin position="1"/>
        <end position="23"/>
    </location>
</feature>
<keyword evidence="3" id="KW-0732">Signal</keyword>
<evidence type="ECO:0000256" key="3">
    <source>
        <dbReference type="SAM" id="SignalP"/>
    </source>
</evidence>
<sequence length="524" mass="59463">YKSALNLALQLHLSAWISEHSDATPVSCLPNIESGDISDWSEFGQVPVEGDYLTLDLPPAGLTRDLWMRIMECCRGLSPYLEPPESDWNWRKSDTNGQHQKSTLKLPLLSVNKMDKQLPNSNGMHHFSRVHEFSVKEEQLRSHAHAIHDCELQSPSSHSESADMPDWFRSPDLNEVASQRANEDYLPGMWTEVAAAPFTWRPVRLEDGAVPMAGYNTNNAYSSEVRSSSACSTLSSAGEINRTKPFARLPFGISGNHGNYLSMNGEHSDDPTDDRGAEYDHRDSEESVGKETDGRSVTENLGDRYRDMADDKSLEWNRSSTPPPGQLIRRVSILRTPPMNLDGEPVKTPSKRVRFSLDSAHPSPDLEAEYGGRSNRRRLLDFARRRQLLSRMTTDLAYDSDDPYSFLLHINFSPSLWLARSSQILRWLLRSAVCIRPNLLVLLCILIPLVTSFAVLFCSSTLHMSWEQLFWNSHIQFDLEVNNMSQLDPTTNSSLSAATSQQICRSIFRWLRGCFLSRRLIWFE</sequence>
<keyword evidence="2" id="KW-0812">Transmembrane</keyword>
<comment type="caution">
    <text evidence="4">The sequence shown here is derived from an EMBL/GenBank/DDBJ whole genome shotgun (WGS) entry which is preliminary data.</text>
</comment>
<feature type="region of interest" description="Disordered" evidence="1">
    <location>
        <begin position="260"/>
        <end position="306"/>
    </location>
</feature>
<gene>
    <name evidence="4" type="ORF">FBUS_06046</name>
</gene>
<keyword evidence="2" id="KW-0472">Membrane</keyword>
<organism evidence="4 5">
    <name type="scientific">Fasciolopsis buskii</name>
    <dbReference type="NCBI Taxonomy" id="27845"/>
    <lineage>
        <taxon>Eukaryota</taxon>
        <taxon>Metazoa</taxon>
        <taxon>Spiralia</taxon>
        <taxon>Lophotrochozoa</taxon>
        <taxon>Platyhelminthes</taxon>
        <taxon>Trematoda</taxon>
        <taxon>Digenea</taxon>
        <taxon>Plagiorchiida</taxon>
        <taxon>Echinostomata</taxon>
        <taxon>Echinostomatoidea</taxon>
        <taxon>Fasciolidae</taxon>
        <taxon>Fasciolopsis</taxon>
    </lineage>
</organism>
<evidence type="ECO:0000256" key="1">
    <source>
        <dbReference type="SAM" id="MobiDB-lite"/>
    </source>
</evidence>
<feature type="compositionally biased region" description="Basic and acidic residues" evidence="1">
    <location>
        <begin position="266"/>
        <end position="306"/>
    </location>
</feature>
<accession>A0A8E0S368</accession>
<feature type="chain" id="PRO_5034980743" evidence="3">
    <location>
        <begin position="24"/>
        <end position="524"/>
    </location>
</feature>
<proteinExistence type="predicted"/>